<proteinExistence type="predicted"/>
<feature type="region of interest" description="Disordered" evidence="1">
    <location>
        <begin position="103"/>
        <end position="185"/>
    </location>
</feature>
<feature type="compositionally biased region" description="Polar residues" evidence="1">
    <location>
        <begin position="172"/>
        <end position="185"/>
    </location>
</feature>
<dbReference type="Proteomes" id="UP000193144">
    <property type="component" value="Unassembled WGS sequence"/>
</dbReference>
<gene>
    <name evidence="2" type="ORF">BCR34DRAFT_591839</name>
</gene>
<evidence type="ECO:0000313" key="2">
    <source>
        <dbReference type="EMBL" id="ORY02667.1"/>
    </source>
</evidence>
<keyword evidence="3" id="KW-1185">Reference proteome</keyword>
<dbReference type="EMBL" id="MCFA01000155">
    <property type="protein sequence ID" value="ORY02667.1"/>
    <property type="molecule type" value="Genomic_DNA"/>
</dbReference>
<protein>
    <submittedName>
        <fullName evidence="2">Uncharacterized protein</fullName>
    </submittedName>
</protein>
<sequence length="185" mass="20351">MCRGPAIWGLSARTRARRRHCHQWRTGNVIDAKQAARPAASWAETCEAPPLQTIYLHPLRRSAFPNTRPILLDDIASLRWISIAARIESNRIERAFTTHLRQCRPRRLPPPPLRPSPSPSRPRAGAATIARAASSPVPSCKRRHILELSTEDARPIGNDGEGLQNLGGRAIGSTTGVGTSQVPWS</sequence>
<name>A0A1Y1YY77_9PLEO</name>
<accession>A0A1Y1YY77</accession>
<dbReference type="AlphaFoldDB" id="A0A1Y1YY77"/>
<feature type="compositionally biased region" description="Pro residues" evidence="1">
    <location>
        <begin position="108"/>
        <end position="120"/>
    </location>
</feature>
<feature type="compositionally biased region" description="Low complexity" evidence="1">
    <location>
        <begin position="121"/>
        <end position="133"/>
    </location>
</feature>
<comment type="caution">
    <text evidence="2">The sequence shown here is derived from an EMBL/GenBank/DDBJ whole genome shotgun (WGS) entry which is preliminary data.</text>
</comment>
<organism evidence="2 3">
    <name type="scientific">Clohesyomyces aquaticus</name>
    <dbReference type="NCBI Taxonomy" id="1231657"/>
    <lineage>
        <taxon>Eukaryota</taxon>
        <taxon>Fungi</taxon>
        <taxon>Dikarya</taxon>
        <taxon>Ascomycota</taxon>
        <taxon>Pezizomycotina</taxon>
        <taxon>Dothideomycetes</taxon>
        <taxon>Pleosporomycetidae</taxon>
        <taxon>Pleosporales</taxon>
        <taxon>Lindgomycetaceae</taxon>
        <taxon>Clohesyomyces</taxon>
    </lineage>
</organism>
<evidence type="ECO:0000256" key="1">
    <source>
        <dbReference type="SAM" id="MobiDB-lite"/>
    </source>
</evidence>
<reference evidence="2 3" key="1">
    <citation type="submission" date="2016-07" db="EMBL/GenBank/DDBJ databases">
        <title>Pervasive Adenine N6-methylation of Active Genes in Fungi.</title>
        <authorList>
            <consortium name="DOE Joint Genome Institute"/>
            <person name="Mondo S.J."/>
            <person name="Dannebaum R.O."/>
            <person name="Kuo R.C."/>
            <person name="Labutti K."/>
            <person name="Haridas S."/>
            <person name="Kuo A."/>
            <person name="Salamov A."/>
            <person name="Ahrendt S.R."/>
            <person name="Lipzen A."/>
            <person name="Sullivan W."/>
            <person name="Andreopoulos W.B."/>
            <person name="Clum A."/>
            <person name="Lindquist E."/>
            <person name="Daum C."/>
            <person name="Ramamoorthy G.K."/>
            <person name="Gryganskyi A."/>
            <person name="Culley D."/>
            <person name="Magnuson J.K."/>
            <person name="James T.Y."/>
            <person name="O'Malley M.A."/>
            <person name="Stajich J.E."/>
            <person name="Spatafora J.W."/>
            <person name="Visel A."/>
            <person name="Grigoriev I.V."/>
        </authorList>
    </citation>
    <scope>NUCLEOTIDE SEQUENCE [LARGE SCALE GENOMIC DNA]</scope>
    <source>
        <strain evidence="2 3">CBS 115471</strain>
    </source>
</reference>
<evidence type="ECO:0000313" key="3">
    <source>
        <dbReference type="Proteomes" id="UP000193144"/>
    </source>
</evidence>